<dbReference type="InParanoid" id="K5Y4L3"/>
<feature type="region of interest" description="Disordered" evidence="7">
    <location>
        <begin position="191"/>
        <end position="223"/>
    </location>
</feature>
<dbReference type="GeneID" id="18822033"/>
<dbReference type="InterPro" id="IPR005018">
    <property type="entry name" value="DOMON_domain"/>
</dbReference>
<evidence type="ECO:0000256" key="2">
    <source>
        <dbReference type="ARBA" id="ARBA00022448"/>
    </source>
</evidence>
<dbReference type="InterPro" id="IPR015920">
    <property type="entry name" value="Cellobiose_DH-like_cyt"/>
</dbReference>
<accession>K5Y4L3</accession>
<dbReference type="PROSITE" id="PS50836">
    <property type="entry name" value="DOMON"/>
    <property type="match status" value="1"/>
</dbReference>
<gene>
    <name evidence="11" type="ORF">AGABI1DRAFT_104776</name>
</gene>
<sequence>MLLPSLLPAIISLLCLQYLPKVSALKGDSGCNTFICVNATLGENNRITCNYYSSQYQLTGLYPPIGWLALGWGGKMEGTPMVVVWPNDDGTFSLSHRYGRPNHVEPVFIPTPLRVARAIPPGASSWHPEGSIRMAFDMRANLTALADDPVEHLIWAYGMTNPGSKLLNTELLAHYQAGFLNIDFSKEAVPMPPPFDGQQTTSGNGGNSVPPPPNAGNSATVHSTVGPTTAFGGHEKLIVAHGVLLSFGFLVLLPAGSLIARWSRTFTVKWFKAHSIINMSIALPIIVIGWLFGPLAVASSEGSHFLSTHQICGLFLPPLYFLQIWLGRYIHRRKAEGLVPKDVPHPPSNLLHAGFGLLIIGFAFFQVRSGLELWDKATGRDPLDDWCHDLWLAWTVVLPVAYIAGLSLLPRQFYQERMQVMPGGSFYVALDRADSPLLSEAGIYGESHAQFTNSRATMDPVTFRASEAQNQ</sequence>
<organism evidence="11 12">
    <name type="scientific">Agaricus bisporus var. burnettii (strain JB137-S8 / ATCC MYA-4627 / FGSC 10392)</name>
    <name type="common">White button mushroom</name>
    <dbReference type="NCBI Taxonomy" id="597362"/>
    <lineage>
        <taxon>Eukaryota</taxon>
        <taxon>Fungi</taxon>
        <taxon>Dikarya</taxon>
        <taxon>Basidiomycota</taxon>
        <taxon>Agaricomycotina</taxon>
        <taxon>Agaricomycetes</taxon>
        <taxon>Agaricomycetidae</taxon>
        <taxon>Agaricales</taxon>
        <taxon>Agaricineae</taxon>
        <taxon>Agaricaceae</taxon>
        <taxon>Agaricus</taxon>
    </lineage>
</organism>
<dbReference type="STRING" id="597362.K5Y4L3"/>
<evidence type="ECO:0000256" key="8">
    <source>
        <dbReference type="SAM" id="Phobius"/>
    </source>
</evidence>
<keyword evidence="6 8" id="KW-0472">Membrane</keyword>
<evidence type="ECO:0000256" key="1">
    <source>
        <dbReference type="ARBA" id="ARBA00004370"/>
    </source>
</evidence>
<keyword evidence="5 8" id="KW-1133">Transmembrane helix</keyword>
<dbReference type="eggNOG" id="ENOG502S50Z">
    <property type="taxonomic scope" value="Eukaryota"/>
</dbReference>
<keyword evidence="3 8" id="KW-0812">Transmembrane</keyword>
<dbReference type="Pfam" id="PF03188">
    <property type="entry name" value="Cytochrom_B561"/>
    <property type="match status" value="1"/>
</dbReference>
<dbReference type="SMART" id="SM00664">
    <property type="entry name" value="DoH"/>
    <property type="match status" value="1"/>
</dbReference>
<evidence type="ECO:0000313" key="11">
    <source>
        <dbReference type="EMBL" id="EKM82985.1"/>
    </source>
</evidence>
<dbReference type="Gene3D" id="2.60.40.1210">
    <property type="entry name" value="Cellobiose dehydrogenase, cytochrome domain"/>
    <property type="match status" value="1"/>
</dbReference>
<dbReference type="PANTHER" id="PTHR47797">
    <property type="entry name" value="DEHYDROGENASE, PUTATIVE (AFU_ORTHOLOGUE AFUA_8G05805)-RELATED"/>
    <property type="match status" value="1"/>
</dbReference>
<dbReference type="Pfam" id="PF16010">
    <property type="entry name" value="CDH-cyt"/>
    <property type="match status" value="1"/>
</dbReference>
<evidence type="ECO:0000256" key="4">
    <source>
        <dbReference type="ARBA" id="ARBA00022982"/>
    </source>
</evidence>
<evidence type="ECO:0000256" key="9">
    <source>
        <dbReference type="SAM" id="SignalP"/>
    </source>
</evidence>
<dbReference type="Proteomes" id="UP000008493">
    <property type="component" value="Unassembled WGS sequence"/>
</dbReference>
<evidence type="ECO:0000256" key="5">
    <source>
        <dbReference type="ARBA" id="ARBA00022989"/>
    </source>
</evidence>
<feature type="transmembrane region" description="Helical" evidence="8">
    <location>
        <begin position="350"/>
        <end position="371"/>
    </location>
</feature>
<feature type="transmembrane region" description="Helical" evidence="8">
    <location>
        <begin position="308"/>
        <end position="330"/>
    </location>
</feature>
<comment type="subcellular location">
    <subcellularLocation>
        <location evidence="1">Membrane</location>
    </subcellularLocation>
</comment>
<dbReference type="CDD" id="cd08760">
    <property type="entry name" value="Cyt_b561_FRRS1_like"/>
    <property type="match status" value="1"/>
</dbReference>
<evidence type="ECO:0000259" key="10">
    <source>
        <dbReference type="PROSITE" id="PS50836"/>
    </source>
</evidence>
<evidence type="ECO:0000256" key="7">
    <source>
        <dbReference type="SAM" id="MobiDB-lite"/>
    </source>
</evidence>
<evidence type="ECO:0000256" key="3">
    <source>
        <dbReference type="ARBA" id="ARBA00022692"/>
    </source>
</evidence>
<evidence type="ECO:0000256" key="6">
    <source>
        <dbReference type="ARBA" id="ARBA00023136"/>
    </source>
</evidence>
<proteinExistence type="predicted"/>
<feature type="transmembrane region" description="Helical" evidence="8">
    <location>
        <begin position="237"/>
        <end position="255"/>
    </location>
</feature>
<protein>
    <recommendedName>
        <fullName evidence="10">DOMON domain-containing protein</fullName>
    </recommendedName>
</protein>
<dbReference type="OMA" id="FFQVRSG"/>
<feature type="transmembrane region" description="Helical" evidence="8">
    <location>
        <begin position="391"/>
        <end position="409"/>
    </location>
</feature>
<evidence type="ECO:0000313" key="12">
    <source>
        <dbReference type="Proteomes" id="UP000008493"/>
    </source>
</evidence>
<dbReference type="PANTHER" id="PTHR47797:SF3">
    <property type="entry name" value="CYTOCHROME B561 DOMAIN-CONTAINING PROTEIN"/>
    <property type="match status" value="1"/>
</dbReference>
<dbReference type="EMBL" id="JH971386">
    <property type="protein sequence ID" value="EKM82985.1"/>
    <property type="molecule type" value="Genomic_DNA"/>
</dbReference>
<feature type="transmembrane region" description="Helical" evidence="8">
    <location>
        <begin position="276"/>
        <end position="296"/>
    </location>
</feature>
<dbReference type="AlphaFoldDB" id="K5Y4L3"/>
<keyword evidence="12" id="KW-1185">Reference proteome</keyword>
<name>K5Y4L3_AGABU</name>
<reference evidence="12" key="1">
    <citation type="journal article" date="2012" name="Proc. Natl. Acad. Sci. U.S.A.">
        <title>Genome sequence of the button mushroom Agaricus bisporus reveals mechanisms governing adaptation to a humic-rich ecological niche.</title>
        <authorList>
            <person name="Morin E."/>
            <person name="Kohler A."/>
            <person name="Baker A.R."/>
            <person name="Foulongne-Oriol M."/>
            <person name="Lombard V."/>
            <person name="Nagy L.G."/>
            <person name="Ohm R.A."/>
            <person name="Patyshakuliyeva A."/>
            <person name="Brun A."/>
            <person name="Aerts A.L."/>
            <person name="Bailey A.M."/>
            <person name="Billette C."/>
            <person name="Coutinho P.M."/>
            <person name="Deakin G."/>
            <person name="Doddapaneni H."/>
            <person name="Floudas D."/>
            <person name="Grimwood J."/>
            <person name="Hilden K."/>
            <person name="Kuees U."/>
            <person name="LaButti K.M."/>
            <person name="Lapidus A."/>
            <person name="Lindquist E.A."/>
            <person name="Lucas S.M."/>
            <person name="Murat C."/>
            <person name="Riley R.W."/>
            <person name="Salamov A.A."/>
            <person name="Schmutz J."/>
            <person name="Subramanian V."/>
            <person name="Woesten H.A.B."/>
            <person name="Xu J."/>
            <person name="Eastwood D.C."/>
            <person name="Foster G.D."/>
            <person name="Sonnenberg A.S."/>
            <person name="Cullen D."/>
            <person name="de Vries R.P."/>
            <person name="Lundell T."/>
            <person name="Hibbett D.S."/>
            <person name="Henrissat B."/>
            <person name="Burton K.S."/>
            <person name="Kerrigan R.W."/>
            <person name="Challen M.P."/>
            <person name="Grigoriev I.V."/>
            <person name="Martin F."/>
        </authorList>
    </citation>
    <scope>NUCLEOTIDE SEQUENCE [LARGE SCALE GENOMIC DNA]</scope>
    <source>
        <strain evidence="12">JB137-S8 / ATCC MYA-4627 / FGSC 10392</strain>
    </source>
</reference>
<dbReference type="KEGG" id="abp:AGABI1DRAFT104776"/>
<keyword evidence="9" id="KW-0732">Signal</keyword>
<dbReference type="Gene3D" id="1.20.120.1770">
    <property type="match status" value="1"/>
</dbReference>
<dbReference type="SUPFAM" id="SSF49344">
    <property type="entry name" value="CBD9-like"/>
    <property type="match status" value="1"/>
</dbReference>
<dbReference type="InterPro" id="IPR006593">
    <property type="entry name" value="Cyt_b561/ferric_Rdtase_TM"/>
</dbReference>
<feature type="signal peptide" evidence="9">
    <location>
        <begin position="1"/>
        <end position="24"/>
    </location>
</feature>
<dbReference type="OrthoDB" id="19261at2759"/>
<dbReference type="HOGENOM" id="CLU_038404_0_0_1"/>
<feature type="domain" description="DOMON" evidence="10">
    <location>
        <begin position="33"/>
        <end position="158"/>
    </location>
</feature>
<dbReference type="RefSeq" id="XP_007326855.1">
    <property type="nucleotide sequence ID" value="XM_007326793.1"/>
</dbReference>
<keyword evidence="2" id="KW-0813">Transport</keyword>
<dbReference type="GO" id="GO:0016020">
    <property type="term" value="C:membrane"/>
    <property type="evidence" value="ECO:0007669"/>
    <property type="project" value="UniProtKB-SubCell"/>
</dbReference>
<feature type="chain" id="PRO_5003886656" description="DOMON domain-containing protein" evidence="9">
    <location>
        <begin position="25"/>
        <end position="471"/>
    </location>
</feature>
<keyword evidence="4" id="KW-0249">Electron transport</keyword>
<dbReference type="SMART" id="SM00665">
    <property type="entry name" value="B561"/>
    <property type="match status" value="1"/>
</dbReference>